<dbReference type="AlphaFoldDB" id="A0A6J7EX93"/>
<organism evidence="2">
    <name type="scientific">freshwater metagenome</name>
    <dbReference type="NCBI Taxonomy" id="449393"/>
    <lineage>
        <taxon>unclassified sequences</taxon>
        <taxon>metagenomes</taxon>
        <taxon>ecological metagenomes</taxon>
    </lineage>
</organism>
<gene>
    <name evidence="2" type="ORF">UFOPK3402_01585</name>
</gene>
<accession>A0A6J7EX93</accession>
<name>A0A6J7EX93_9ZZZZ</name>
<feature type="region of interest" description="Disordered" evidence="1">
    <location>
        <begin position="33"/>
        <end position="55"/>
    </location>
</feature>
<feature type="compositionally biased region" description="Low complexity" evidence="1">
    <location>
        <begin position="41"/>
        <end position="55"/>
    </location>
</feature>
<protein>
    <submittedName>
        <fullName evidence="2">Unannotated protein</fullName>
    </submittedName>
</protein>
<reference evidence="2" key="1">
    <citation type="submission" date="2020-05" db="EMBL/GenBank/DDBJ databases">
        <authorList>
            <person name="Chiriac C."/>
            <person name="Salcher M."/>
            <person name="Ghai R."/>
            <person name="Kavagutti S V."/>
        </authorList>
    </citation>
    <scope>NUCLEOTIDE SEQUENCE</scope>
</reference>
<evidence type="ECO:0000313" key="2">
    <source>
        <dbReference type="EMBL" id="CAB4884043.1"/>
    </source>
</evidence>
<sequence>MSSASSLNSPSGYSTGPSGSSLIICSVSTSTFRPDTDDTGTTSAQAQPSSSASAPTSLSRSIRVSLFTRSALVTITMIGVRPSETISLAMNRSPGPISWSAGRHSPITSTLAQASRTDALSRSPSRVRGRCSPGVSTRINCASSVVRMPRMSLRVVCGRSEVIATL</sequence>
<proteinExistence type="predicted"/>
<evidence type="ECO:0000256" key="1">
    <source>
        <dbReference type="SAM" id="MobiDB-lite"/>
    </source>
</evidence>
<dbReference type="EMBL" id="CAFBLS010000229">
    <property type="protein sequence ID" value="CAB4884043.1"/>
    <property type="molecule type" value="Genomic_DNA"/>
</dbReference>